<dbReference type="AlphaFoldDB" id="A0A8K0VUV1"/>
<dbReference type="OrthoDB" id="4359806at2759"/>
<feature type="chain" id="PRO_5035471236" evidence="1">
    <location>
        <begin position="19"/>
        <end position="224"/>
    </location>
</feature>
<comment type="caution">
    <text evidence="2">The sequence shown here is derived from an EMBL/GenBank/DDBJ whole genome shotgun (WGS) entry which is preliminary data.</text>
</comment>
<organism evidence="2 3">
    <name type="scientific">Paraphoma chrysanthemicola</name>
    <dbReference type="NCBI Taxonomy" id="798071"/>
    <lineage>
        <taxon>Eukaryota</taxon>
        <taxon>Fungi</taxon>
        <taxon>Dikarya</taxon>
        <taxon>Ascomycota</taxon>
        <taxon>Pezizomycotina</taxon>
        <taxon>Dothideomycetes</taxon>
        <taxon>Pleosporomycetidae</taxon>
        <taxon>Pleosporales</taxon>
        <taxon>Pleosporineae</taxon>
        <taxon>Phaeosphaeriaceae</taxon>
        <taxon>Paraphoma</taxon>
    </lineage>
</organism>
<dbReference type="Proteomes" id="UP000813461">
    <property type="component" value="Unassembled WGS sequence"/>
</dbReference>
<keyword evidence="3" id="KW-1185">Reference proteome</keyword>
<evidence type="ECO:0000313" key="2">
    <source>
        <dbReference type="EMBL" id="KAH7076263.1"/>
    </source>
</evidence>
<accession>A0A8K0VUV1</accession>
<proteinExistence type="predicted"/>
<feature type="signal peptide" evidence="1">
    <location>
        <begin position="1"/>
        <end position="18"/>
    </location>
</feature>
<name>A0A8K0VUV1_9PLEO</name>
<sequence length="224" mass="25315">MRFSHVLSTALLAATSYAADESSSPNASGAAAEDPIPVGALWTAKWDTVALQPYTQHCLNRNTYNAQIYKLSELYPDLEKFAPQLKIFYNKQHYAGSWSGIDEHGNKRDLMRMSLSDMPYKVREWLKRETKQKHFSVQEDNVFFAPGAIYPILPLWVDEPEDADLECENVFDDLENYSNEPKDGKVLGKVTHSAGGKNEVKFTVEALVVKKKGKAPTRKENDEL</sequence>
<evidence type="ECO:0000256" key="1">
    <source>
        <dbReference type="SAM" id="SignalP"/>
    </source>
</evidence>
<evidence type="ECO:0000313" key="3">
    <source>
        <dbReference type="Proteomes" id="UP000813461"/>
    </source>
</evidence>
<dbReference type="EMBL" id="JAGMVJ010000019">
    <property type="protein sequence ID" value="KAH7076263.1"/>
    <property type="molecule type" value="Genomic_DNA"/>
</dbReference>
<keyword evidence="1" id="KW-0732">Signal</keyword>
<reference evidence="2" key="1">
    <citation type="journal article" date="2021" name="Nat. Commun.">
        <title>Genetic determinants of endophytism in the Arabidopsis root mycobiome.</title>
        <authorList>
            <person name="Mesny F."/>
            <person name="Miyauchi S."/>
            <person name="Thiergart T."/>
            <person name="Pickel B."/>
            <person name="Atanasova L."/>
            <person name="Karlsson M."/>
            <person name="Huettel B."/>
            <person name="Barry K.W."/>
            <person name="Haridas S."/>
            <person name="Chen C."/>
            <person name="Bauer D."/>
            <person name="Andreopoulos W."/>
            <person name="Pangilinan J."/>
            <person name="LaButti K."/>
            <person name="Riley R."/>
            <person name="Lipzen A."/>
            <person name="Clum A."/>
            <person name="Drula E."/>
            <person name="Henrissat B."/>
            <person name="Kohler A."/>
            <person name="Grigoriev I.V."/>
            <person name="Martin F.M."/>
            <person name="Hacquard S."/>
        </authorList>
    </citation>
    <scope>NUCLEOTIDE SEQUENCE</scope>
    <source>
        <strain evidence="2">MPI-SDFR-AT-0120</strain>
    </source>
</reference>
<gene>
    <name evidence="2" type="ORF">FB567DRAFT_608959</name>
</gene>
<protein>
    <submittedName>
        <fullName evidence="2">Uncharacterized protein</fullName>
    </submittedName>
</protein>